<dbReference type="PROSITE" id="PS51897">
    <property type="entry name" value="ANNEXIN_2"/>
    <property type="match status" value="1"/>
</dbReference>
<dbReference type="GO" id="GO:0009414">
    <property type="term" value="P:response to water deprivation"/>
    <property type="evidence" value="ECO:0007669"/>
    <property type="project" value="TreeGrafter"/>
</dbReference>
<protein>
    <recommendedName>
        <fullName evidence="5">Annexin</fullName>
    </recommendedName>
</protein>
<evidence type="ECO:0000313" key="4">
    <source>
        <dbReference type="Proteomes" id="UP001058974"/>
    </source>
</evidence>
<comment type="caution">
    <text evidence="3">The sequence shown here is derived from an EMBL/GenBank/DDBJ whole genome shotgun (WGS) entry which is preliminary data.</text>
</comment>
<evidence type="ECO:0008006" key="5">
    <source>
        <dbReference type="Google" id="ProtNLM"/>
    </source>
</evidence>
<name>A0A9D4VFI7_PEA</name>
<gene>
    <name evidence="3" type="ORF">KIW84_070015</name>
</gene>
<sequence length="119" mass="13700">MSTLVIPPDPPSPKDDAMQLHRAFKAYDACVRINAKIVSWRLNIFTERSVSNVLRRAMKGLGMDDKKLTRVIVTRSEIDLHHIKAEYLKKYKKTLNDAVYSETSGHYRVFLLSLLNPNQ</sequence>
<dbReference type="AlphaFoldDB" id="A0A9D4VFI7"/>
<dbReference type="PRINTS" id="PR00196">
    <property type="entry name" value="ANNEXIN"/>
</dbReference>
<reference evidence="3 4" key="1">
    <citation type="journal article" date="2022" name="Nat. Genet.">
        <title>Improved pea reference genome and pan-genome highlight genomic features and evolutionary characteristics.</title>
        <authorList>
            <person name="Yang T."/>
            <person name="Liu R."/>
            <person name="Luo Y."/>
            <person name="Hu S."/>
            <person name="Wang D."/>
            <person name="Wang C."/>
            <person name="Pandey M.K."/>
            <person name="Ge S."/>
            <person name="Xu Q."/>
            <person name="Li N."/>
            <person name="Li G."/>
            <person name="Huang Y."/>
            <person name="Saxena R.K."/>
            <person name="Ji Y."/>
            <person name="Li M."/>
            <person name="Yan X."/>
            <person name="He Y."/>
            <person name="Liu Y."/>
            <person name="Wang X."/>
            <person name="Xiang C."/>
            <person name="Varshney R.K."/>
            <person name="Ding H."/>
            <person name="Gao S."/>
            <person name="Zong X."/>
        </authorList>
    </citation>
    <scope>NUCLEOTIDE SEQUENCE [LARGE SCALE GENOMIC DNA]</scope>
    <source>
        <strain evidence="3 4">cv. Zhongwan 6</strain>
    </source>
</reference>
<evidence type="ECO:0000256" key="2">
    <source>
        <dbReference type="ARBA" id="ARBA00023216"/>
    </source>
</evidence>
<keyword evidence="4" id="KW-1185">Reference proteome</keyword>
<dbReference type="Gramene" id="Psat07G0001500-T1">
    <property type="protein sequence ID" value="KAI5382427.1"/>
    <property type="gene ID" value="KIW84_070015"/>
</dbReference>
<dbReference type="GO" id="GO:0005509">
    <property type="term" value="F:calcium ion binding"/>
    <property type="evidence" value="ECO:0007669"/>
    <property type="project" value="InterPro"/>
</dbReference>
<dbReference type="GO" id="GO:0005737">
    <property type="term" value="C:cytoplasm"/>
    <property type="evidence" value="ECO:0007669"/>
    <property type="project" value="TreeGrafter"/>
</dbReference>
<dbReference type="GO" id="GO:0009651">
    <property type="term" value="P:response to salt stress"/>
    <property type="evidence" value="ECO:0007669"/>
    <property type="project" value="TreeGrafter"/>
</dbReference>
<keyword evidence="1" id="KW-0677">Repeat</keyword>
<dbReference type="GO" id="GO:0005886">
    <property type="term" value="C:plasma membrane"/>
    <property type="evidence" value="ECO:0007669"/>
    <property type="project" value="TreeGrafter"/>
</dbReference>
<evidence type="ECO:0000256" key="1">
    <source>
        <dbReference type="ARBA" id="ARBA00022737"/>
    </source>
</evidence>
<dbReference type="GO" id="GO:0001786">
    <property type="term" value="F:phosphatidylserine binding"/>
    <property type="evidence" value="ECO:0007669"/>
    <property type="project" value="TreeGrafter"/>
</dbReference>
<dbReference type="GO" id="GO:0009408">
    <property type="term" value="P:response to heat"/>
    <property type="evidence" value="ECO:0007669"/>
    <property type="project" value="TreeGrafter"/>
</dbReference>
<dbReference type="Pfam" id="PF00191">
    <property type="entry name" value="Annexin"/>
    <property type="match status" value="1"/>
</dbReference>
<proteinExistence type="predicted"/>
<dbReference type="SUPFAM" id="SSF47874">
    <property type="entry name" value="Annexin"/>
    <property type="match status" value="1"/>
</dbReference>
<dbReference type="InterPro" id="IPR037104">
    <property type="entry name" value="Annexin_sf"/>
</dbReference>
<dbReference type="GO" id="GO:0005544">
    <property type="term" value="F:calcium-dependent phospholipid binding"/>
    <property type="evidence" value="ECO:0007669"/>
    <property type="project" value="InterPro"/>
</dbReference>
<organism evidence="3 4">
    <name type="scientific">Pisum sativum</name>
    <name type="common">Garden pea</name>
    <name type="synonym">Lathyrus oleraceus</name>
    <dbReference type="NCBI Taxonomy" id="3888"/>
    <lineage>
        <taxon>Eukaryota</taxon>
        <taxon>Viridiplantae</taxon>
        <taxon>Streptophyta</taxon>
        <taxon>Embryophyta</taxon>
        <taxon>Tracheophyta</taxon>
        <taxon>Spermatophyta</taxon>
        <taxon>Magnoliopsida</taxon>
        <taxon>eudicotyledons</taxon>
        <taxon>Gunneridae</taxon>
        <taxon>Pentapetalae</taxon>
        <taxon>rosids</taxon>
        <taxon>fabids</taxon>
        <taxon>Fabales</taxon>
        <taxon>Fabaceae</taxon>
        <taxon>Papilionoideae</taxon>
        <taxon>50 kb inversion clade</taxon>
        <taxon>NPAAA clade</taxon>
        <taxon>Hologalegina</taxon>
        <taxon>IRL clade</taxon>
        <taxon>Fabeae</taxon>
        <taxon>Lathyrus</taxon>
    </lineage>
</organism>
<dbReference type="Proteomes" id="UP001058974">
    <property type="component" value="Chromosome 7"/>
</dbReference>
<accession>A0A9D4VFI7</accession>
<dbReference type="PANTHER" id="PTHR10502">
    <property type="entry name" value="ANNEXIN"/>
    <property type="match status" value="1"/>
</dbReference>
<dbReference type="SMART" id="SM00335">
    <property type="entry name" value="ANX"/>
    <property type="match status" value="1"/>
</dbReference>
<dbReference type="FunFam" id="1.10.220.10:FF:000001">
    <property type="entry name" value="Annexin"/>
    <property type="match status" value="1"/>
</dbReference>
<dbReference type="PANTHER" id="PTHR10502:SF188">
    <property type="entry name" value="ANNEXIN"/>
    <property type="match status" value="1"/>
</dbReference>
<keyword evidence="2" id="KW-0041">Annexin</keyword>
<dbReference type="GO" id="GO:0009409">
    <property type="term" value="P:response to cold"/>
    <property type="evidence" value="ECO:0007669"/>
    <property type="project" value="TreeGrafter"/>
</dbReference>
<evidence type="ECO:0000313" key="3">
    <source>
        <dbReference type="EMBL" id="KAI5382427.1"/>
    </source>
</evidence>
<dbReference type="Gene3D" id="1.10.220.10">
    <property type="entry name" value="Annexin"/>
    <property type="match status" value="1"/>
</dbReference>
<dbReference type="EMBL" id="JAMSHJ010000007">
    <property type="protein sequence ID" value="KAI5382427.1"/>
    <property type="molecule type" value="Genomic_DNA"/>
</dbReference>
<dbReference type="InterPro" id="IPR018502">
    <property type="entry name" value="Annexin_repeat"/>
</dbReference>
<dbReference type="InterPro" id="IPR001464">
    <property type="entry name" value="Annexin"/>
</dbReference>